<feature type="region of interest" description="Disordered" evidence="1">
    <location>
        <begin position="231"/>
        <end position="252"/>
    </location>
</feature>
<organism evidence="2">
    <name type="scientific">marine sediment metagenome</name>
    <dbReference type="NCBI Taxonomy" id="412755"/>
    <lineage>
        <taxon>unclassified sequences</taxon>
        <taxon>metagenomes</taxon>
        <taxon>ecological metagenomes</taxon>
    </lineage>
</organism>
<proteinExistence type="predicted"/>
<feature type="region of interest" description="Disordered" evidence="1">
    <location>
        <begin position="64"/>
        <end position="111"/>
    </location>
</feature>
<dbReference type="EMBL" id="LAZR01015796">
    <property type="protein sequence ID" value="KKM07331.1"/>
    <property type="molecule type" value="Genomic_DNA"/>
</dbReference>
<protein>
    <submittedName>
        <fullName evidence="2">Uncharacterized protein</fullName>
    </submittedName>
</protein>
<evidence type="ECO:0000313" key="2">
    <source>
        <dbReference type="EMBL" id="KKM07331.1"/>
    </source>
</evidence>
<reference evidence="2" key="1">
    <citation type="journal article" date="2015" name="Nature">
        <title>Complex archaea that bridge the gap between prokaryotes and eukaryotes.</title>
        <authorList>
            <person name="Spang A."/>
            <person name="Saw J.H."/>
            <person name="Jorgensen S.L."/>
            <person name="Zaremba-Niedzwiedzka K."/>
            <person name="Martijn J."/>
            <person name="Lind A.E."/>
            <person name="van Eijk R."/>
            <person name="Schleper C."/>
            <person name="Guy L."/>
            <person name="Ettema T.J."/>
        </authorList>
    </citation>
    <scope>NUCLEOTIDE SEQUENCE</scope>
</reference>
<gene>
    <name evidence="2" type="ORF">LCGC14_1734990</name>
</gene>
<feature type="compositionally biased region" description="Basic and acidic residues" evidence="1">
    <location>
        <begin position="70"/>
        <end position="96"/>
    </location>
</feature>
<dbReference type="AlphaFoldDB" id="A0A0F9JNV2"/>
<evidence type="ECO:0000256" key="1">
    <source>
        <dbReference type="SAM" id="MobiDB-lite"/>
    </source>
</evidence>
<name>A0A0F9JNV2_9ZZZZ</name>
<accession>A0A0F9JNV2</accession>
<comment type="caution">
    <text evidence="2">The sequence shown here is derived from an EMBL/GenBank/DDBJ whole genome shotgun (WGS) entry which is preliminary data.</text>
</comment>
<sequence>MKKNWANIDLQWFGDNIEPPELSLGPELIPSDFEIVLGDAPEDKKEAEEYKGLSREALIAKIETTQTEAQKQKDSAAETLESDLKSLKQELQKKPESVTPQPPVQQQSENDEAFSHRLDENLYESGITKTMDQFYARRIQPDVQRILQSNLSISKKLLQLDPERKATAIEYAPEIDQEINMTPPQVLLYDVDAYQKAHDRVAARHVEDIVEKKVASALASQKVELEKTKVPEPPFSEYGTTPPPQTTKTTKVYLPKKYEEEALRKGIPPKEYYLYLKRQGVLK</sequence>